<dbReference type="Proteomes" id="UP000886198">
    <property type="component" value="Unassembled WGS sequence"/>
</dbReference>
<dbReference type="EMBL" id="DSBT01000048">
    <property type="protein sequence ID" value="HDP76852.1"/>
    <property type="molecule type" value="Genomic_DNA"/>
</dbReference>
<proteinExistence type="predicted"/>
<dbReference type="NCBIfam" id="TIGR01595">
    <property type="entry name" value="cas_CT1132"/>
    <property type="match status" value="1"/>
</dbReference>
<accession>A0A7C1CSH1</accession>
<evidence type="ECO:0000256" key="1">
    <source>
        <dbReference type="SAM" id="MobiDB-lite"/>
    </source>
</evidence>
<organism evidence="2">
    <name type="scientific">Mesotoga infera</name>
    <dbReference type="NCBI Taxonomy" id="1236046"/>
    <lineage>
        <taxon>Bacteria</taxon>
        <taxon>Thermotogati</taxon>
        <taxon>Thermotogota</taxon>
        <taxon>Thermotogae</taxon>
        <taxon>Kosmotogales</taxon>
        <taxon>Kosmotogaceae</taxon>
        <taxon>Mesotoga</taxon>
    </lineage>
</organism>
<dbReference type="NCBIfam" id="TIGR02590">
    <property type="entry name" value="cas_Csh2"/>
    <property type="match status" value="1"/>
</dbReference>
<gene>
    <name evidence="2" type="primary">cas7b</name>
    <name evidence="2" type="ORF">ENN47_01440</name>
</gene>
<comment type="caution">
    <text evidence="2">The sequence shown here is derived from an EMBL/GenBank/DDBJ whole genome shotgun (WGS) entry which is preliminary data.</text>
</comment>
<dbReference type="InterPro" id="IPR006482">
    <property type="entry name" value="Cas7_Csh2/Csh2"/>
</dbReference>
<dbReference type="Pfam" id="PF05107">
    <property type="entry name" value="Cas_Cas7"/>
    <property type="match status" value="1"/>
</dbReference>
<reference evidence="2" key="1">
    <citation type="journal article" date="2020" name="mSystems">
        <title>Genome- and Community-Level Interaction Insights into Carbon Utilization and Element Cycling Functions of Hydrothermarchaeota in Hydrothermal Sediment.</title>
        <authorList>
            <person name="Zhou Z."/>
            <person name="Liu Y."/>
            <person name="Xu W."/>
            <person name="Pan J."/>
            <person name="Luo Z.H."/>
            <person name="Li M."/>
        </authorList>
    </citation>
    <scope>NUCLEOTIDE SEQUENCE [LARGE SCALE GENOMIC DNA]</scope>
    <source>
        <strain evidence="2">SpSt-1179</strain>
    </source>
</reference>
<protein>
    <submittedName>
        <fullName evidence="2">Type I-B CRISPR-associated protein Cas7/Csh2</fullName>
    </submittedName>
</protein>
<dbReference type="AlphaFoldDB" id="A0A7C1CSH1"/>
<evidence type="ECO:0000313" key="2">
    <source>
        <dbReference type="EMBL" id="HDP76852.1"/>
    </source>
</evidence>
<feature type="compositionally biased region" description="Basic and acidic residues" evidence="1">
    <location>
        <begin position="117"/>
        <end position="129"/>
    </location>
</feature>
<dbReference type="InterPro" id="IPR013419">
    <property type="entry name" value="CRISPR-assoc_prot_Cas7/Csh2"/>
</dbReference>
<feature type="region of interest" description="Disordered" evidence="1">
    <location>
        <begin position="117"/>
        <end position="137"/>
    </location>
</feature>
<sequence length="329" mass="37362">MAIKNRHEIVFVYDVKDGNPNGDPMDSNKPRLDITTGVNIVSDVRLKRTIRDHLQDTKSDIFINGEAVTATKRAAAVLGEDPTKMNPENTSVVSKNLLNKFIDLRLFGGTLAFKSEKKEKSSDESESKDKKKKKEKGISSITYTGPVQFRFGRSVHAVDPVFTQGTAAFVSQEEKGQRSFREEWTLNYSCIAFYGVVNQNTAEKTLLSDEDLKKMFEAMWDGTKDLITRSKMEQLPRLLIDVVYNEGGNFHIGELDKAIELKSDLPDEKIRGIEDFALEVSKLKELLDTYKDKIKEVRYMIDSRLKLTLDAGEFMIEDLLPGKTKYLEK</sequence>
<name>A0A7C1CSH1_9BACT</name>
<dbReference type="GO" id="GO:0043571">
    <property type="term" value="P:maintenance of CRISPR repeat elements"/>
    <property type="evidence" value="ECO:0007669"/>
    <property type="project" value="InterPro"/>
</dbReference>